<dbReference type="AlphaFoldDB" id="A0A7X5UYN6"/>
<organism evidence="2 3">
    <name type="scientific">Sphingomonas leidyi</name>
    <dbReference type="NCBI Taxonomy" id="68569"/>
    <lineage>
        <taxon>Bacteria</taxon>
        <taxon>Pseudomonadati</taxon>
        <taxon>Pseudomonadota</taxon>
        <taxon>Alphaproteobacteria</taxon>
        <taxon>Sphingomonadales</taxon>
        <taxon>Sphingomonadaceae</taxon>
        <taxon>Sphingomonas</taxon>
    </lineage>
</organism>
<name>A0A7X5UYN6_9SPHN</name>
<feature type="chain" id="PRO_5030898648" description="Secreted protein" evidence="1">
    <location>
        <begin position="23"/>
        <end position="180"/>
    </location>
</feature>
<evidence type="ECO:0000313" key="2">
    <source>
        <dbReference type="EMBL" id="NIJ64330.1"/>
    </source>
</evidence>
<feature type="signal peptide" evidence="1">
    <location>
        <begin position="1"/>
        <end position="22"/>
    </location>
</feature>
<gene>
    <name evidence="2" type="ORF">FHR20_001261</name>
</gene>
<evidence type="ECO:0000313" key="3">
    <source>
        <dbReference type="Proteomes" id="UP000564677"/>
    </source>
</evidence>
<sequence>MSMRLFGIAALMAAAFAVPAQAADLATIDCVIGKLKPALTEQIGKDVTRNMGEGVAVRPTYDPAVGSGISIAAKECADAHKWSEAALWAARVYTLARLGQPIAEKAVVAQGFDPNELENKFDALPEETRDRPLTTEEMQQLVIASVTDEAKQTRANAALLNKYFLFLSTVRYAAWQFSQA</sequence>
<reference evidence="2 3" key="1">
    <citation type="submission" date="2020-03" db="EMBL/GenBank/DDBJ databases">
        <title>Genomic Encyclopedia of Type Strains, Phase IV (KMG-IV): sequencing the most valuable type-strain genomes for metagenomic binning, comparative biology and taxonomic classification.</title>
        <authorList>
            <person name="Goeker M."/>
        </authorList>
    </citation>
    <scope>NUCLEOTIDE SEQUENCE [LARGE SCALE GENOMIC DNA]</scope>
    <source>
        <strain evidence="2 3">DSM 4733</strain>
    </source>
</reference>
<evidence type="ECO:0000256" key="1">
    <source>
        <dbReference type="SAM" id="SignalP"/>
    </source>
</evidence>
<keyword evidence="1" id="KW-0732">Signal</keyword>
<protein>
    <recommendedName>
        <fullName evidence="4">Secreted protein</fullName>
    </recommendedName>
</protein>
<accession>A0A7X5UYN6</accession>
<proteinExistence type="predicted"/>
<dbReference type="Proteomes" id="UP000564677">
    <property type="component" value="Unassembled WGS sequence"/>
</dbReference>
<dbReference type="EMBL" id="JAASQV010000001">
    <property type="protein sequence ID" value="NIJ64330.1"/>
    <property type="molecule type" value="Genomic_DNA"/>
</dbReference>
<evidence type="ECO:0008006" key="4">
    <source>
        <dbReference type="Google" id="ProtNLM"/>
    </source>
</evidence>
<comment type="caution">
    <text evidence="2">The sequence shown here is derived from an EMBL/GenBank/DDBJ whole genome shotgun (WGS) entry which is preliminary data.</text>
</comment>
<keyword evidence="3" id="KW-1185">Reference proteome</keyword>